<dbReference type="Proteomes" id="UP000807115">
    <property type="component" value="Chromosome 5"/>
</dbReference>
<dbReference type="GO" id="GO:0016020">
    <property type="term" value="C:membrane"/>
    <property type="evidence" value="ECO:0007669"/>
    <property type="project" value="UniProtKB-SubCell"/>
</dbReference>
<keyword evidence="9 12" id="KW-0408">Iron</keyword>
<evidence type="ECO:0000256" key="9">
    <source>
        <dbReference type="ARBA" id="ARBA00023004"/>
    </source>
</evidence>
<dbReference type="InterPro" id="IPR002401">
    <property type="entry name" value="Cyt_P450_E_grp-I"/>
</dbReference>
<evidence type="ECO:0000256" key="14">
    <source>
        <dbReference type="SAM" id="Phobius"/>
    </source>
</evidence>
<dbReference type="GO" id="GO:0005506">
    <property type="term" value="F:iron ion binding"/>
    <property type="evidence" value="ECO:0007669"/>
    <property type="project" value="InterPro"/>
</dbReference>
<evidence type="ECO:0000256" key="4">
    <source>
        <dbReference type="ARBA" id="ARBA00022617"/>
    </source>
</evidence>
<dbReference type="GO" id="GO:0004497">
    <property type="term" value="F:monooxygenase activity"/>
    <property type="evidence" value="ECO:0007669"/>
    <property type="project" value="UniProtKB-KW"/>
</dbReference>
<evidence type="ECO:0000313" key="15">
    <source>
        <dbReference type="EMBL" id="KAG0530411.1"/>
    </source>
</evidence>
<dbReference type="FunFam" id="1.10.630.10:FF:000020">
    <property type="entry name" value="Cytochrome P450 family protein"/>
    <property type="match status" value="1"/>
</dbReference>
<evidence type="ECO:0000256" key="13">
    <source>
        <dbReference type="RuleBase" id="RU000461"/>
    </source>
</evidence>
<keyword evidence="6 12" id="KW-0479">Metal-binding</keyword>
<evidence type="ECO:0000313" key="16">
    <source>
        <dbReference type="Proteomes" id="UP000807115"/>
    </source>
</evidence>
<dbReference type="GO" id="GO:0020037">
    <property type="term" value="F:heme binding"/>
    <property type="evidence" value="ECO:0007669"/>
    <property type="project" value="InterPro"/>
</dbReference>
<keyword evidence="7 14" id="KW-1133">Transmembrane helix</keyword>
<evidence type="ECO:0000256" key="12">
    <source>
        <dbReference type="PIRSR" id="PIRSR602401-1"/>
    </source>
</evidence>
<sequence>MEILLVVPHAALCAVTLMMGWLVHWAYKWMNPPCSGTLPPGSMGLPIIGETMQFFKMSASLDIPNFYKQRMQRYGPIFKTNLVGQPMVVCADPEVNRFIFQQEGKLFRSWYPETANIIIGEKTIDEFNGTSQKFVRNCMSRLFGLEYLKQDLIPELEKDIRDTFAEWATKPSIDVPDSTPDSRELRQNYSSFLEGLISFPIYFPGTTFYQCMQGKNNMLNLMSDLLRKRISTPKEKHGDVLNMMVEEIQSEKPTIDEKFATDALSALLFTSFVTLSPNLTLAFKFLSDNPTVLDALKEEHDTILRNRKESSSGFTWEEYKSLTFTNMVINELTRMSNVTPGIFRKTLTDVQVNGYTIPAGWMVMMSPMAVHLNPEFFDDPLDFNPWRWLDESKRNAQKNFVPFGLGMRACPAAEFSKLFMALFLHVLVTKYRWTKIKGGEVSRKAVIMFPQGYHIQLLPRA</sequence>
<dbReference type="PROSITE" id="PS00086">
    <property type="entry name" value="CYTOCHROME_P450"/>
    <property type="match status" value="1"/>
</dbReference>
<dbReference type="InterPro" id="IPR001128">
    <property type="entry name" value="Cyt_P450"/>
</dbReference>
<evidence type="ECO:0000256" key="10">
    <source>
        <dbReference type="ARBA" id="ARBA00023033"/>
    </source>
</evidence>
<evidence type="ECO:0000256" key="2">
    <source>
        <dbReference type="ARBA" id="ARBA00004370"/>
    </source>
</evidence>
<name>A0A921UHY4_SORBI</name>
<comment type="caution">
    <text evidence="15">The sequence shown here is derived from an EMBL/GenBank/DDBJ whole genome shotgun (WGS) entry which is preliminary data.</text>
</comment>
<dbReference type="InterPro" id="IPR017972">
    <property type="entry name" value="Cyt_P450_CS"/>
</dbReference>
<comment type="similarity">
    <text evidence="3 13">Belongs to the cytochrome P450 family.</text>
</comment>
<gene>
    <name evidence="15" type="ORF">BDA96_05G184000</name>
</gene>
<keyword evidence="4 12" id="KW-0349">Heme</keyword>
<organism evidence="15 16">
    <name type="scientific">Sorghum bicolor</name>
    <name type="common">Sorghum</name>
    <name type="synonym">Sorghum vulgare</name>
    <dbReference type="NCBI Taxonomy" id="4558"/>
    <lineage>
        <taxon>Eukaryota</taxon>
        <taxon>Viridiplantae</taxon>
        <taxon>Streptophyta</taxon>
        <taxon>Embryophyta</taxon>
        <taxon>Tracheophyta</taxon>
        <taxon>Spermatophyta</taxon>
        <taxon>Magnoliopsida</taxon>
        <taxon>Liliopsida</taxon>
        <taxon>Poales</taxon>
        <taxon>Poaceae</taxon>
        <taxon>PACMAD clade</taxon>
        <taxon>Panicoideae</taxon>
        <taxon>Andropogonodae</taxon>
        <taxon>Andropogoneae</taxon>
        <taxon>Sorghinae</taxon>
        <taxon>Sorghum</taxon>
    </lineage>
</organism>
<evidence type="ECO:0000256" key="1">
    <source>
        <dbReference type="ARBA" id="ARBA00001971"/>
    </source>
</evidence>
<keyword evidence="8 13" id="KW-0560">Oxidoreductase</keyword>
<dbReference type="SUPFAM" id="SSF48264">
    <property type="entry name" value="Cytochrome P450"/>
    <property type="match status" value="1"/>
</dbReference>
<evidence type="ECO:0000256" key="8">
    <source>
        <dbReference type="ARBA" id="ARBA00023002"/>
    </source>
</evidence>
<dbReference type="PANTHER" id="PTHR24286">
    <property type="entry name" value="CYTOCHROME P450 26"/>
    <property type="match status" value="1"/>
</dbReference>
<keyword evidence="5 14" id="KW-0812">Transmembrane</keyword>
<reference evidence="15" key="2">
    <citation type="submission" date="2020-10" db="EMBL/GenBank/DDBJ databases">
        <authorList>
            <person name="Cooper E.A."/>
            <person name="Brenton Z.W."/>
            <person name="Flinn B.S."/>
            <person name="Jenkins J."/>
            <person name="Shu S."/>
            <person name="Flowers D."/>
            <person name="Luo F."/>
            <person name="Wang Y."/>
            <person name="Xia P."/>
            <person name="Barry K."/>
            <person name="Daum C."/>
            <person name="Lipzen A."/>
            <person name="Yoshinaga Y."/>
            <person name="Schmutz J."/>
            <person name="Saski C."/>
            <person name="Vermerris W."/>
            <person name="Kresovich S."/>
        </authorList>
    </citation>
    <scope>NUCLEOTIDE SEQUENCE</scope>
</reference>
<dbReference type="EMBL" id="CM027684">
    <property type="protein sequence ID" value="KAG0530411.1"/>
    <property type="molecule type" value="Genomic_DNA"/>
</dbReference>
<evidence type="ECO:0000256" key="11">
    <source>
        <dbReference type="ARBA" id="ARBA00023136"/>
    </source>
</evidence>
<dbReference type="PANTHER" id="PTHR24286:SF206">
    <property type="entry name" value="CYTOCHROME P450"/>
    <property type="match status" value="1"/>
</dbReference>
<reference evidence="15" key="1">
    <citation type="journal article" date="2019" name="BMC Genomics">
        <title>A new reference genome for Sorghum bicolor reveals high levels of sequence similarity between sweet and grain genotypes: implications for the genetics of sugar metabolism.</title>
        <authorList>
            <person name="Cooper E.A."/>
            <person name="Brenton Z.W."/>
            <person name="Flinn B.S."/>
            <person name="Jenkins J."/>
            <person name="Shu S."/>
            <person name="Flowers D."/>
            <person name="Luo F."/>
            <person name="Wang Y."/>
            <person name="Xia P."/>
            <person name="Barry K."/>
            <person name="Daum C."/>
            <person name="Lipzen A."/>
            <person name="Yoshinaga Y."/>
            <person name="Schmutz J."/>
            <person name="Saski C."/>
            <person name="Vermerris W."/>
            <person name="Kresovich S."/>
        </authorList>
    </citation>
    <scope>NUCLEOTIDE SEQUENCE</scope>
</reference>
<dbReference type="Pfam" id="PF00067">
    <property type="entry name" value="p450"/>
    <property type="match status" value="2"/>
</dbReference>
<comment type="subcellular location">
    <subcellularLocation>
        <location evidence="2">Membrane</location>
    </subcellularLocation>
</comment>
<accession>A0A921UHY4</accession>
<feature type="binding site" description="axial binding residue" evidence="12">
    <location>
        <position position="410"/>
    </location>
    <ligand>
        <name>heme</name>
        <dbReference type="ChEBI" id="CHEBI:30413"/>
    </ligand>
    <ligandPart>
        <name>Fe</name>
        <dbReference type="ChEBI" id="CHEBI:18248"/>
    </ligandPart>
</feature>
<dbReference type="PRINTS" id="PR00463">
    <property type="entry name" value="EP450I"/>
</dbReference>
<evidence type="ECO:0000256" key="5">
    <source>
        <dbReference type="ARBA" id="ARBA00022692"/>
    </source>
</evidence>
<comment type="cofactor">
    <cofactor evidence="1 12">
        <name>heme</name>
        <dbReference type="ChEBI" id="CHEBI:30413"/>
    </cofactor>
</comment>
<dbReference type="GO" id="GO:0016705">
    <property type="term" value="F:oxidoreductase activity, acting on paired donors, with incorporation or reduction of molecular oxygen"/>
    <property type="evidence" value="ECO:0007669"/>
    <property type="project" value="InterPro"/>
</dbReference>
<protein>
    <recommendedName>
        <fullName evidence="17">Cytochrome P450</fullName>
    </recommendedName>
</protein>
<dbReference type="CDD" id="cd11043">
    <property type="entry name" value="CYP90-like"/>
    <property type="match status" value="1"/>
</dbReference>
<evidence type="ECO:0000256" key="6">
    <source>
        <dbReference type="ARBA" id="ARBA00022723"/>
    </source>
</evidence>
<evidence type="ECO:0000256" key="7">
    <source>
        <dbReference type="ARBA" id="ARBA00022989"/>
    </source>
</evidence>
<proteinExistence type="inferred from homology"/>
<keyword evidence="11 14" id="KW-0472">Membrane</keyword>
<evidence type="ECO:0008006" key="17">
    <source>
        <dbReference type="Google" id="ProtNLM"/>
    </source>
</evidence>
<keyword evidence="10 13" id="KW-0503">Monooxygenase</keyword>
<evidence type="ECO:0000256" key="3">
    <source>
        <dbReference type="ARBA" id="ARBA00010617"/>
    </source>
</evidence>
<dbReference type="Gene3D" id="1.10.630.10">
    <property type="entry name" value="Cytochrome P450"/>
    <property type="match status" value="1"/>
</dbReference>
<feature type="transmembrane region" description="Helical" evidence="14">
    <location>
        <begin position="6"/>
        <end position="27"/>
    </location>
</feature>
<dbReference type="InterPro" id="IPR036396">
    <property type="entry name" value="Cyt_P450_sf"/>
</dbReference>
<dbReference type="AlphaFoldDB" id="A0A921UHY4"/>